<dbReference type="EMBL" id="OB661970">
    <property type="protein sequence ID" value="CAD7229276.1"/>
    <property type="molecule type" value="Genomic_DNA"/>
</dbReference>
<dbReference type="AlphaFoldDB" id="A0A7R8WCW1"/>
<protein>
    <submittedName>
        <fullName evidence="1">Uncharacterized protein</fullName>
    </submittedName>
</protein>
<evidence type="ECO:0000313" key="1">
    <source>
        <dbReference type="EMBL" id="CAD7229276.1"/>
    </source>
</evidence>
<accession>A0A7R8WCW1</accession>
<sequence>MPSESGSVLPVSDGARDGRFRLCVCEDDAPLHRHRYPPQFMLLLASSRLSGVIILSSLNRYLAKYKDLMKLVDAGIVPTVFADEVQTR</sequence>
<gene>
    <name evidence="1" type="ORF">CTOB1V02_LOCUS7149</name>
</gene>
<name>A0A7R8WCW1_9CRUS</name>
<organism evidence="1">
    <name type="scientific">Cyprideis torosa</name>
    <dbReference type="NCBI Taxonomy" id="163714"/>
    <lineage>
        <taxon>Eukaryota</taxon>
        <taxon>Metazoa</taxon>
        <taxon>Ecdysozoa</taxon>
        <taxon>Arthropoda</taxon>
        <taxon>Crustacea</taxon>
        <taxon>Oligostraca</taxon>
        <taxon>Ostracoda</taxon>
        <taxon>Podocopa</taxon>
        <taxon>Podocopida</taxon>
        <taxon>Cytherocopina</taxon>
        <taxon>Cytheroidea</taxon>
        <taxon>Cytherideidae</taxon>
        <taxon>Cyprideis</taxon>
    </lineage>
</organism>
<proteinExistence type="predicted"/>
<reference evidence="1" key="1">
    <citation type="submission" date="2020-11" db="EMBL/GenBank/DDBJ databases">
        <authorList>
            <person name="Tran Van P."/>
        </authorList>
    </citation>
    <scope>NUCLEOTIDE SEQUENCE</scope>
</reference>